<keyword evidence="2" id="KW-0808">Transferase</keyword>
<reference evidence="2" key="1">
    <citation type="journal article" date="2019" name="Sci. Rep.">
        <title>Draft genome of Tanacetum cinerariifolium, the natural source of mosquito coil.</title>
        <authorList>
            <person name="Yamashiro T."/>
            <person name="Shiraishi A."/>
            <person name="Satake H."/>
            <person name="Nakayama K."/>
        </authorList>
    </citation>
    <scope>NUCLEOTIDE SEQUENCE</scope>
</reference>
<keyword evidence="2" id="KW-0548">Nucleotidyltransferase</keyword>
<evidence type="ECO:0000256" key="1">
    <source>
        <dbReference type="SAM" id="MobiDB-lite"/>
    </source>
</evidence>
<evidence type="ECO:0000313" key="2">
    <source>
        <dbReference type="EMBL" id="GFD31503.1"/>
    </source>
</evidence>
<organism evidence="2">
    <name type="scientific">Tanacetum cinerariifolium</name>
    <name type="common">Dalmatian daisy</name>
    <name type="synonym">Chrysanthemum cinerariifolium</name>
    <dbReference type="NCBI Taxonomy" id="118510"/>
    <lineage>
        <taxon>Eukaryota</taxon>
        <taxon>Viridiplantae</taxon>
        <taxon>Streptophyta</taxon>
        <taxon>Embryophyta</taxon>
        <taxon>Tracheophyta</taxon>
        <taxon>Spermatophyta</taxon>
        <taxon>Magnoliopsida</taxon>
        <taxon>eudicotyledons</taxon>
        <taxon>Gunneridae</taxon>
        <taxon>Pentapetalae</taxon>
        <taxon>asterids</taxon>
        <taxon>campanulids</taxon>
        <taxon>Asterales</taxon>
        <taxon>Asteraceae</taxon>
        <taxon>Asteroideae</taxon>
        <taxon>Anthemideae</taxon>
        <taxon>Anthemidinae</taxon>
        <taxon>Tanacetum</taxon>
    </lineage>
</organism>
<dbReference type="GO" id="GO:0003964">
    <property type="term" value="F:RNA-directed DNA polymerase activity"/>
    <property type="evidence" value="ECO:0007669"/>
    <property type="project" value="UniProtKB-KW"/>
</dbReference>
<feature type="non-terminal residue" evidence="2">
    <location>
        <position position="1"/>
    </location>
</feature>
<comment type="caution">
    <text evidence="2">The sequence shown here is derived from an EMBL/GenBank/DDBJ whole genome shotgun (WGS) entry which is preliminary data.</text>
</comment>
<keyword evidence="2" id="KW-0695">RNA-directed DNA polymerase</keyword>
<proteinExistence type="predicted"/>
<name>A0A699VBJ4_TANCI</name>
<feature type="compositionally biased region" description="Acidic residues" evidence="1">
    <location>
        <begin position="11"/>
        <end position="21"/>
    </location>
</feature>
<sequence length="89" mass="10191">PNAKTTIIHDDSEDEADEAEKEVEPFSSKQAKSDPPPLKAYKPKIPYTQRLRKERMEERYAKFIDVIKEVRINVPLIDVLAGMPNYGCS</sequence>
<feature type="region of interest" description="Disordered" evidence="1">
    <location>
        <begin position="1"/>
        <end position="43"/>
    </location>
</feature>
<gene>
    <name evidence="2" type="ORF">Tci_903472</name>
</gene>
<accession>A0A699VBJ4</accession>
<protein>
    <submittedName>
        <fullName evidence="2">Reverse transcriptase domain-containing protein</fullName>
    </submittedName>
</protein>
<dbReference type="AlphaFoldDB" id="A0A699VBJ4"/>
<dbReference type="EMBL" id="BKCJ011414809">
    <property type="protein sequence ID" value="GFD31503.1"/>
    <property type="molecule type" value="Genomic_DNA"/>
</dbReference>